<accession>A0A8J6DM33</accession>
<evidence type="ECO:0000256" key="1">
    <source>
        <dbReference type="SAM" id="MobiDB-lite"/>
    </source>
</evidence>
<comment type="caution">
    <text evidence="4">The sequence shown here is derived from an EMBL/GenBank/DDBJ whole genome shotgun (WGS) entry which is preliminary data.</text>
</comment>
<evidence type="ECO:0000313" key="5">
    <source>
        <dbReference type="Proteomes" id="UP000700334"/>
    </source>
</evidence>
<keyword evidence="2" id="KW-1133">Transmembrane helix</keyword>
<evidence type="ECO:0000313" key="4">
    <source>
        <dbReference type="EMBL" id="KAG8513171.1"/>
    </source>
</evidence>
<evidence type="ECO:0000259" key="3">
    <source>
        <dbReference type="PROSITE" id="PS51406"/>
    </source>
</evidence>
<dbReference type="OrthoDB" id="26719at2759"/>
<protein>
    <submittedName>
        <fullName evidence="4">Contactin-associated protein-like 5</fullName>
    </submittedName>
</protein>
<reference evidence="4" key="1">
    <citation type="journal article" date="2021" name="Evol. Appl.">
        <title>The genome of the Pyrenean desman and the effects of bottlenecks and inbreeding on the genomic landscape of an endangered species.</title>
        <authorList>
            <person name="Escoda L."/>
            <person name="Castresana J."/>
        </authorList>
    </citation>
    <scope>NUCLEOTIDE SEQUENCE</scope>
    <source>
        <strain evidence="4">IBE-C5619</strain>
    </source>
</reference>
<gene>
    <name evidence="4" type="ORF">J0S82_020915</name>
</gene>
<feature type="transmembrane region" description="Helical" evidence="2">
    <location>
        <begin position="263"/>
        <end position="288"/>
    </location>
</feature>
<dbReference type="AlphaFoldDB" id="A0A8J6DM33"/>
<name>A0A8J6DM33_GALPY</name>
<keyword evidence="5" id="KW-1185">Reference proteome</keyword>
<dbReference type="PROSITE" id="PS51406">
    <property type="entry name" value="FIBRINOGEN_C_2"/>
    <property type="match status" value="1"/>
</dbReference>
<dbReference type="Proteomes" id="UP000700334">
    <property type="component" value="Unassembled WGS sequence"/>
</dbReference>
<feature type="region of interest" description="Disordered" evidence="1">
    <location>
        <begin position="176"/>
        <end position="201"/>
    </location>
</feature>
<keyword evidence="2" id="KW-0472">Membrane</keyword>
<organism evidence="4 5">
    <name type="scientific">Galemys pyrenaicus</name>
    <name type="common">Iberian desman</name>
    <name type="synonym">Pyrenean desman</name>
    <dbReference type="NCBI Taxonomy" id="202257"/>
    <lineage>
        <taxon>Eukaryota</taxon>
        <taxon>Metazoa</taxon>
        <taxon>Chordata</taxon>
        <taxon>Craniata</taxon>
        <taxon>Vertebrata</taxon>
        <taxon>Euteleostomi</taxon>
        <taxon>Mammalia</taxon>
        <taxon>Eutheria</taxon>
        <taxon>Laurasiatheria</taxon>
        <taxon>Eulipotyphla</taxon>
        <taxon>Talpidae</taxon>
        <taxon>Galemys</taxon>
    </lineage>
</organism>
<dbReference type="Gene3D" id="2.60.120.1000">
    <property type="match status" value="1"/>
</dbReference>
<dbReference type="EMBL" id="JAGFMF010011774">
    <property type="protein sequence ID" value="KAG8513171.1"/>
    <property type="molecule type" value="Genomic_DNA"/>
</dbReference>
<proteinExistence type="predicted"/>
<sequence>MGNTYPALYEQSCEVYRHQGNAAGFFYIDSDGSGPLGPLQVYCNITGKWDHTFQGDLSLSISPTTGQSRSHEIPNIKEALALSLEGGLPSVWTTSPKDKIWTSVQHNNTELTRVRGANSEKPYTMALDYRGTTEQLEAVIDRSEHCEQEVVYHCRRSRLLNTPALPVALPEDEVGDAESCKDMNSASCPSVQSQSPLDQSQFSVNPRSSGVLITPPIYARVQHRGGQVHGRHGAGRPGGWQASQSLAHLTLLAALLLSSSSTALAAALLLLLCVPRLSLLLLILLLLASS</sequence>
<feature type="domain" description="Fibrinogen C-terminal" evidence="3">
    <location>
        <begin position="4"/>
        <end position="49"/>
    </location>
</feature>
<evidence type="ECO:0000256" key="2">
    <source>
        <dbReference type="SAM" id="Phobius"/>
    </source>
</evidence>
<feature type="compositionally biased region" description="Polar residues" evidence="1">
    <location>
        <begin position="182"/>
        <end position="201"/>
    </location>
</feature>
<dbReference type="InterPro" id="IPR002181">
    <property type="entry name" value="Fibrinogen_a/b/g_C_dom"/>
</dbReference>
<keyword evidence="2" id="KW-0812">Transmembrane</keyword>